<dbReference type="Pfam" id="PF04672">
    <property type="entry name" value="Methyltransf_19"/>
    <property type="match status" value="1"/>
</dbReference>
<protein>
    <submittedName>
        <fullName evidence="1">SAM-dependent methyltransferase</fullName>
        <ecNumber evidence="1">2.1.1.-</ecNumber>
    </submittedName>
</protein>
<gene>
    <name evidence="1" type="ORF">ABZ507_33345</name>
</gene>
<dbReference type="EC" id="2.1.1.-" evidence="1"/>
<dbReference type="Proteomes" id="UP001550535">
    <property type="component" value="Unassembled WGS sequence"/>
</dbReference>
<dbReference type="GO" id="GO:0008168">
    <property type="term" value="F:methyltransferase activity"/>
    <property type="evidence" value="ECO:0007669"/>
    <property type="project" value="UniProtKB-KW"/>
</dbReference>
<dbReference type="EMBL" id="JBEYBR010000187">
    <property type="protein sequence ID" value="MEU2126698.1"/>
    <property type="molecule type" value="Genomic_DNA"/>
</dbReference>
<keyword evidence="1" id="KW-0808">Transferase</keyword>
<dbReference type="RefSeq" id="WP_357993878.1">
    <property type="nucleotide sequence ID" value="NZ_JBEYBR010000187.1"/>
</dbReference>
<sequence>MQSAPGITKAAFTARALLTGTPEGRTAYVDADLKDPEAILSAPE</sequence>
<feature type="non-terminal residue" evidence="1">
    <location>
        <position position="44"/>
    </location>
</feature>
<dbReference type="GO" id="GO:0032259">
    <property type="term" value="P:methylation"/>
    <property type="evidence" value="ECO:0007669"/>
    <property type="project" value="UniProtKB-KW"/>
</dbReference>
<dbReference type="Gene3D" id="3.40.50.150">
    <property type="entry name" value="Vaccinia Virus protein VP39"/>
    <property type="match status" value="1"/>
</dbReference>
<evidence type="ECO:0000313" key="1">
    <source>
        <dbReference type="EMBL" id="MEU2126698.1"/>
    </source>
</evidence>
<name>A0ABV2XLE5_9NOCA</name>
<proteinExistence type="predicted"/>
<keyword evidence="2" id="KW-1185">Reference proteome</keyword>
<keyword evidence="1" id="KW-0489">Methyltransferase</keyword>
<dbReference type="InterPro" id="IPR029063">
    <property type="entry name" value="SAM-dependent_MTases_sf"/>
</dbReference>
<evidence type="ECO:0000313" key="2">
    <source>
        <dbReference type="Proteomes" id="UP001550535"/>
    </source>
</evidence>
<dbReference type="InterPro" id="IPR006764">
    <property type="entry name" value="SAM_dep_MeTrfase_SAV2177_type"/>
</dbReference>
<comment type="caution">
    <text evidence="1">The sequence shown here is derived from an EMBL/GenBank/DDBJ whole genome shotgun (WGS) entry which is preliminary data.</text>
</comment>
<organism evidence="1 2">
    <name type="scientific">Nocardia niwae</name>
    <dbReference type="NCBI Taxonomy" id="626084"/>
    <lineage>
        <taxon>Bacteria</taxon>
        <taxon>Bacillati</taxon>
        <taxon>Actinomycetota</taxon>
        <taxon>Actinomycetes</taxon>
        <taxon>Mycobacteriales</taxon>
        <taxon>Nocardiaceae</taxon>
        <taxon>Nocardia</taxon>
    </lineage>
</organism>
<reference evidence="1 2" key="1">
    <citation type="submission" date="2024-06" db="EMBL/GenBank/DDBJ databases">
        <title>The Natural Products Discovery Center: Release of the First 8490 Sequenced Strains for Exploring Actinobacteria Biosynthetic Diversity.</title>
        <authorList>
            <person name="Kalkreuter E."/>
            <person name="Kautsar S.A."/>
            <person name="Yang D."/>
            <person name="Bader C.D."/>
            <person name="Teijaro C.N."/>
            <person name="Fluegel L."/>
            <person name="Davis C.M."/>
            <person name="Simpson J.R."/>
            <person name="Lauterbach L."/>
            <person name="Steele A.D."/>
            <person name="Gui C."/>
            <person name="Meng S."/>
            <person name="Li G."/>
            <person name="Viehrig K."/>
            <person name="Ye F."/>
            <person name="Su P."/>
            <person name="Kiefer A.F."/>
            <person name="Nichols A."/>
            <person name="Cepeda A.J."/>
            <person name="Yan W."/>
            <person name="Fan B."/>
            <person name="Jiang Y."/>
            <person name="Adhikari A."/>
            <person name="Zheng C.-J."/>
            <person name="Schuster L."/>
            <person name="Cowan T.M."/>
            <person name="Smanski M.J."/>
            <person name="Chevrette M.G."/>
            <person name="De Carvalho L.P.S."/>
            <person name="Shen B."/>
        </authorList>
    </citation>
    <scope>NUCLEOTIDE SEQUENCE [LARGE SCALE GENOMIC DNA]</scope>
    <source>
        <strain evidence="1 2">NPDC019434</strain>
    </source>
</reference>
<accession>A0ABV2XLE5</accession>